<keyword evidence="2" id="KW-1003">Cell membrane</keyword>
<evidence type="ECO:0000256" key="5">
    <source>
        <dbReference type="ARBA" id="ARBA00022989"/>
    </source>
</evidence>
<keyword evidence="5 7" id="KW-1133">Transmembrane helix</keyword>
<dbReference type="GO" id="GO:0009244">
    <property type="term" value="P:lipopolysaccharide core region biosynthetic process"/>
    <property type="evidence" value="ECO:0007669"/>
    <property type="project" value="TreeGrafter"/>
</dbReference>
<evidence type="ECO:0000313" key="10">
    <source>
        <dbReference type="Proteomes" id="UP000297861"/>
    </source>
</evidence>
<dbReference type="PANTHER" id="PTHR30443">
    <property type="entry name" value="INNER MEMBRANE PROTEIN"/>
    <property type="match status" value="1"/>
</dbReference>
<keyword evidence="4 7" id="KW-0812">Transmembrane</keyword>
<dbReference type="AlphaFoldDB" id="A0A4Y8L3H8"/>
<evidence type="ECO:0000256" key="4">
    <source>
        <dbReference type="ARBA" id="ARBA00022692"/>
    </source>
</evidence>
<gene>
    <name evidence="9" type="ORF">E2605_05975</name>
</gene>
<feature type="transmembrane region" description="Helical" evidence="7">
    <location>
        <begin position="41"/>
        <end position="62"/>
    </location>
</feature>
<dbReference type="OrthoDB" id="9786870at2"/>
<proteinExistence type="predicted"/>
<keyword evidence="6 7" id="KW-0472">Membrane</keyword>
<dbReference type="Proteomes" id="UP000297861">
    <property type="component" value="Unassembled WGS sequence"/>
</dbReference>
<accession>A0A4Y8L3H8</accession>
<comment type="caution">
    <text evidence="9">The sequence shown here is derived from an EMBL/GenBank/DDBJ whole genome shotgun (WGS) entry which is preliminary data.</text>
</comment>
<name>A0A4Y8L3H8_9BACT</name>
<dbReference type="Pfam" id="PF00884">
    <property type="entry name" value="Sulfatase"/>
    <property type="match status" value="1"/>
</dbReference>
<dbReference type="CDD" id="cd16017">
    <property type="entry name" value="LptA"/>
    <property type="match status" value="1"/>
</dbReference>
<dbReference type="EMBL" id="SOML01000003">
    <property type="protein sequence ID" value="TFD97215.1"/>
    <property type="molecule type" value="Genomic_DNA"/>
</dbReference>
<evidence type="ECO:0000256" key="1">
    <source>
        <dbReference type="ARBA" id="ARBA00004651"/>
    </source>
</evidence>
<dbReference type="GO" id="GO:0016776">
    <property type="term" value="F:phosphotransferase activity, phosphate group as acceptor"/>
    <property type="evidence" value="ECO:0007669"/>
    <property type="project" value="TreeGrafter"/>
</dbReference>
<organism evidence="9 10">
    <name type="scientific">Dysgonomonas capnocytophagoides</name>
    <dbReference type="NCBI Taxonomy" id="45254"/>
    <lineage>
        <taxon>Bacteria</taxon>
        <taxon>Pseudomonadati</taxon>
        <taxon>Bacteroidota</taxon>
        <taxon>Bacteroidia</taxon>
        <taxon>Bacteroidales</taxon>
        <taxon>Dysgonomonadaceae</taxon>
        <taxon>Dysgonomonas</taxon>
    </lineage>
</organism>
<evidence type="ECO:0000256" key="6">
    <source>
        <dbReference type="ARBA" id="ARBA00023136"/>
    </source>
</evidence>
<dbReference type="GO" id="GO:0005886">
    <property type="term" value="C:plasma membrane"/>
    <property type="evidence" value="ECO:0007669"/>
    <property type="project" value="UniProtKB-SubCell"/>
</dbReference>
<evidence type="ECO:0000256" key="3">
    <source>
        <dbReference type="ARBA" id="ARBA00022679"/>
    </source>
</evidence>
<feature type="transmembrane region" description="Helical" evidence="7">
    <location>
        <begin position="69"/>
        <end position="96"/>
    </location>
</feature>
<feature type="transmembrane region" description="Helical" evidence="7">
    <location>
        <begin position="152"/>
        <end position="173"/>
    </location>
</feature>
<reference evidence="9 10" key="1">
    <citation type="submission" date="2019-03" db="EMBL/GenBank/DDBJ databases">
        <title>San Antonio Military Medical Center submission to MRSN (WRAIR), pending publication.</title>
        <authorList>
            <person name="Blyth D.M."/>
            <person name="Mccarthy S.L."/>
            <person name="Schall S.E."/>
            <person name="Stam J.A."/>
            <person name="Ong A.C."/>
            <person name="Mcgann P.T."/>
        </authorList>
    </citation>
    <scope>NUCLEOTIDE SEQUENCE [LARGE SCALE GENOMIC DNA]</scope>
    <source>
        <strain evidence="9 10">MRSN571793</strain>
    </source>
</reference>
<keyword evidence="3" id="KW-0808">Transferase</keyword>
<feature type="transmembrane region" description="Helical" evidence="7">
    <location>
        <begin position="116"/>
        <end position="140"/>
    </location>
</feature>
<evidence type="ECO:0000313" key="9">
    <source>
        <dbReference type="EMBL" id="TFD97215.1"/>
    </source>
</evidence>
<dbReference type="InterPro" id="IPR000917">
    <property type="entry name" value="Sulfatase_N"/>
</dbReference>
<dbReference type="PANTHER" id="PTHR30443:SF2">
    <property type="entry name" value="PHOSPHOETHANOLAMINE TRANSFERASE EPTC"/>
    <property type="match status" value="1"/>
</dbReference>
<sequence length="547" mass="63768">MNNTILTLLFKKKLQFFFLFYLVLLLPVLSPIAENLRTTEVLALLGVNLILFTAIFILLIFVAPKWEKLIYSLLFVVAYLPGSIYISYLLFAHVLLQGNSVISLFETNPAESKEFLAHYFNPWIIVAFVVYIFICFLVICKMKNVRPLDVKKYKSLFVSSLLTVVFISVIPPLNKSVYFINFYRLFINYKIRLNKEECAIAERQSLDYPVTSIDSTPPRTIVLVIGESLTRTHMSLYGYPRKTSPKLESLGDSLLVYKDVLSPQVHTIPVLRSILTMADKNKPQYITEKPSLIELFNRAGYKTYFISTQPFGGSYKTSYDALLNLAQYKCDLSIENQPDEIILPKFKELLKDTTSKENKLIIVHLIGNHMAYEFRYTPSFNVFNNSKDHLIKETPFRDQKAIHTIDKYDNSVLYNDNLIYQMIRALQNQKDNESALLYFSDHGEEVYDIRDFSGHAYEKISTYMCEIPFIVWLSPNYRKTRTDLDFIPNRPYSTGDVIFSISDLANIKYKDYDDSKSIFSKKYILQERFIGDMTYDEVKRRESHYRH</sequence>
<dbReference type="InterPro" id="IPR058130">
    <property type="entry name" value="PEA_transf_C"/>
</dbReference>
<feature type="domain" description="Sulfatase N-terminal" evidence="8">
    <location>
        <begin position="219"/>
        <end position="506"/>
    </location>
</feature>
<comment type="subcellular location">
    <subcellularLocation>
        <location evidence="1">Cell membrane</location>
        <topology evidence="1">Multi-pass membrane protein</topology>
    </subcellularLocation>
</comment>
<dbReference type="Gene3D" id="3.40.720.10">
    <property type="entry name" value="Alkaline Phosphatase, subunit A"/>
    <property type="match status" value="1"/>
</dbReference>
<evidence type="ECO:0000256" key="2">
    <source>
        <dbReference type="ARBA" id="ARBA00022475"/>
    </source>
</evidence>
<dbReference type="InterPro" id="IPR017850">
    <property type="entry name" value="Alkaline_phosphatase_core_sf"/>
</dbReference>
<keyword evidence="10" id="KW-1185">Reference proteome</keyword>
<dbReference type="InterPro" id="IPR040423">
    <property type="entry name" value="PEA_transferase"/>
</dbReference>
<dbReference type="STRING" id="1121485.GCA_000426485_01219"/>
<evidence type="ECO:0000259" key="8">
    <source>
        <dbReference type="Pfam" id="PF00884"/>
    </source>
</evidence>
<dbReference type="RefSeq" id="WP_035331131.1">
    <property type="nucleotide sequence ID" value="NZ_JAWZLG010000100.1"/>
</dbReference>
<evidence type="ECO:0000256" key="7">
    <source>
        <dbReference type="SAM" id="Phobius"/>
    </source>
</evidence>
<protein>
    <recommendedName>
        <fullName evidence="8">Sulfatase N-terminal domain-containing protein</fullName>
    </recommendedName>
</protein>
<dbReference type="SUPFAM" id="SSF53649">
    <property type="entry name" value="Alkaline phosphatase-like"/>
    <property type="match status" value="1"/>
</dbReference>